<reference evidence="3" key="1">
    <citation type="journal article" date="2019" name="Int. J. Syst. Evol. Microbiol.">
        <title>The Global Catalogue of Microorganisms (GCM) 10K type strain sequencing project: providing services to taxonomists for standard genome sequencing and annotation.</title>
        <authorList>
            <consortium name="The Broad Institute Genomics Platform"/>
            <consortium name="The Broad Institute Genome Sequencing Center for Infectious Disease"/>
            <person name="Wu L."/>
            <person name="Ma J."/>
        </authorList>
    </citation>
    <scope>NUCLEOTIDE SEQUENCE [LARGE SCALE GENOMIC DNA]</scope>
    <source>
        <strain evidence="3">CGMCC 4.7237</strain>
    </source>
</reference>
<dbReference type="Pfam" id="PF09250">
    <property type="entry name" value="Prim-Pol"/>
    <property type="match status" value="1"/>
</dbReference>
<sequence length="168" mass="18741">MTRRGIEWLSRAADDPAVCRTAWLDDPRQPYLLAAGGHFDVVATDQTAGMETFDQLRRRGMPVGPVMVDRAADRMGFFLPRASRERFARALGRETDNPPRHTYLDTGSYVVVPGPMSLTGDRFEWLDAPIRPQHGSPLQVVALAVMLTASCQLLARIEQYGQETADVR</sequence>
<name>A0ABV8HG59_9ACTN</name>
<gene>
    <name evidence="2" type="ORF">ACFO3J_05380</name>
</gene>
<dbReference type="Proteomes" id="UP001595765">
    <property type="component" value="Unassembled WGS sequence"/>
</dbReference>
<dbReference type="RefSeq" id="WP_386426618.1">
    <property type="nucleotide sequence ID" value="NZ_JBHSBB010000005.1"/>
</dbReference>
<dbReference type="EMBL" id="JBHSBB010000005">
    <property type="protein sequence ID" value="MFC4030900.1"/>
    <property type="molecule type" value="Genomic_DNA"/>
</dbReference>
<feature type="domain" description="DNA primase/polymerase bifunctional N-terminal" evidence="1">
    <location>
        <begin position="7"/>
        <end position="132"/>
    </location>
</feature>
<organism evidence="2 3">
    <name type="scientific">Streptomyces polygonati</name>
    <dbReference type="NCBI Taxonomy" id="1617087"/>
    <lineage>
        <taxon>Bacteria</taxon>
        <taxon>Bacillati</taxon>
        <taxon>Actinomycetota</taxon>
        <taxon>Actinomycetes</taxon>
        <taxon>Kitasatosporales</taxon>
        <taxon>Streptomycetaceae</taxon>
        <taxon>Streptomyces</taxon>
    </lineage>
</organism>
<evidence type="ECO:0000313" key="2">
    <source>
        <dbReference type="EMBL" id="MFC4030900.1"/>
    </source>
</evidence>
<dbReference type="InterPro" id="IPR015330">
    <property type="entry name" value="DNA_primase/pol_bifunc_N"/>
</dbReference>
<evidence type="ECO:0000313" key="3">
    <source>
        <dbReference type="Proteomes" id="UP001595765"/>
    </source>
</evidence>
<accession>A0ABV8HG59</accession>
<proteinExistence type="predicted"/>
<evidence type="ECO:0000259" key="1">
    <source>
        <dbReference type="Pfam" id="PF09250"/>
    </source>
</evidence>
<comment type="caution">
    <text evidence="2">The sequence shown here is derived from an EMBL/GenBank/DDBJ whole genome shotgun (WGS) entry which is preliminary data.</text>
</comment>
<protein>
    <submittedName>
        <fullName evidence="2">Bifunctional DNA primase/polymerase</fullName>
    </submittedName>
</protein>
<keyword evidence="3" id="KW-1185">Reference proteome</keyword>